<sequence>MGTEGHAETVRRYWAAAEARDWKAFAATLSPDVVYRCPQTREVVRGREAYLRFNREFPGDWHLVVDRVLVDDGGAMSRTTFTVGGETMTGLCLFTMDADGLVAGVEDWWPEPYERPAERAHLSELET</sequence>
<dbReference type="Proteomes" id="UP001430172">
    <property type="component" value="Unassembled WGS sequence"/>
</dbReference>
<protein>
    <submittedName>
        <fullName evidence="2">Nuclear transport factor 2 family protein</fullName>
    </submittedName>
</protein>
<dbReference type="Gene3D" id="3.10.450.50">
    <property type="match status" value="1"/>
</dbReference>
<organism evidence="2 3">
    <name type="scientific">Phycicoccus sonneratiae</name>
    <dbReference type="NCBI Taxonomy" id="2807628"/>
    <lineage>
        <taxon>Bacteria</taxon>
        <taxon>Bacillati</taxon>
        <taxon>Actinomycetota</taxon>
        <taxon>Actinomycetes</taxon>
        <taxon>Micrococcales</taxon>
        <taxon>Intrasporangiaceae</taxon>
        <taxon>Phycicoccus</taxon>
    </lineage>
</organism>
<evidence type="ECO:0000259" key="1">
    <source>
        <dbReference type="Pfam" id="PF12680"/>
    </source>
</evidence>
<dbReference type="EMBL" id="JAFDVD010000008">
    <property type="protein sequence ID" value="MBM6400416.1"/>
    <property type="molecule type" value="Genomic_DNA"/>
</dbReference>
<proteinExistence type="predicted"/>
<dbReference type="RefSeq" id="WP_204130881.1">
    <property type="nucleotide sequence ID" value="NZ_JAFDVD010000008.1"/>
</dbReference>
<dbReference type="Pfam" id="PF12680">
    <property type="entry name" value="SnoaL_2"/>
    <property type="match status" value="1"/>
</dbReference>
<keyword evidence="3" id="KW-1185">Reference proteome</keyword>
<dbReference type="InterPro" id="IPR037401">
    <property type="entry name" value="SnoaL-like"/>
</dbReference>
<gene>
    <name evidence="2" type="ORF">JQN70_08475</name>
</gene>
<evidence type="ECO:0000313" key="3">
    <source>
        <dbReference type="Proteomes" id="UP001430172"/>
    </source>
</evidence>
<dbReference type="InterPro" id="IPR032710">
    <property type="entry name" value="NTF2-like_dom_sf"/>
</dbReference>
<accession>A0ABS2CKK7</accession>
<feature type="domain" description="SnoaL-like" evidence="1">
    <location>
        <begin position="10"/>
        <end position="103"/>
    </location>
</feature>
<dbReference type="SUPFAM" id="SSF54427">
    <property type="entry name" value="NTF2-like"/>
    <property type="match status" value="1"/>
</dbReference>
<evidence type="ECO:0000313" key="2">
    <source>
        <dbReference type="EMBL" id="MBM6400416.1"/>
    </source>
</evidence>
<reference evidence="2" key="1">
    <citation type="submission" date="2021-02" db="EMBL/GenBank/DDBJ databases">
        <title>Phycicoccus sp. MQZ13P-5T, whole genome shotgun sequence.</title>
        <authorList>
            <person name="Tuo L."/>
        </authorList>
    </citation>
    <scope>NUCLEOTIDE SEQUENCE</scope>
    <source>
        <strain evidence="2">MQZ13P-5</strain>
    </source>
</reference>
<name>A0ABS2CKK7_9MICO</name>
<comment type="caution">
    <text evidence="2">The sequence shown here is derived from an EMBL/GenBank/DDBJ whole genome shotgun (WGS) entry which is preliminary data.</text>
</comment>